<dbReference type="GO" id="GO:0006508">
    <property type="term" value="P:proteolysis"/>
    <property type="evidence" value="ECO:0007669"/>
    <property type="project" value="UniProtKB-KW"/>
</dbReference>
<dbReference type="OrthoDB" id="1445522at2"/>
<sequence>MNKLPTIIFYLTFPIITFGQHLTVQETLEYISSAHTKYNKYRIHNKGIMSIQYDINGKGFLHVNFFLNNKNTVTRAVHINDLLEEIEFYNEGVSSVIKLKCSTQNCVSYKGSTEYYENDISLYITQEYQAQKIYTAFNYLFSLLNEIDFKRDIDDPFANFNNSVVVRNNLATNRIKLTDQNGTFGIKVNFGDISKSFILDTGASETTISHTLERELISNGFISKQDYLPDGLYKIADGSIITQRRLLIKNLSVGQYSIKNIVVSIGNENSPLLLGKNFLDKFKSWSINNQDKYLELSI</sequence>
<dbReference type="EMBL" id="FOKU01000005">
    <property type="protein sequence ID" value="SFC05312.1"/>
    <property type="molecule type" value="Genomic_DNA"/>
</dbReference>
<dbReference type="RefSeq" id="WP_072880745.1">
    <property type="nucleotide sequence ID" value="NZ_FOKU01000005.1"/>
</dbReference>
<dbReference type="Proteomes" id="UP000184031">
    <property type="component" value="Unassembled WGS sequence"/>
</dbReference>
<dbReference type="EMBL" id="FRAT01000007">
    <property type="protein sequence ID" value="SHL12988.1"/>
    <property type="molecule type" value="Genomic_DNA"/>
</dbReference>
<dbReference type="InterPro" id="IPR021109">
    <property type="entry name" value="Peptidase_aspartic_dom_sf"/>
</dbReference>
<dbReference type="AlphaFoldDB" id="A0A1M6Y4A7"/>
<keyword evidence="2" id="KW-0378">Hydrolase</keyword>
<dbReference type="InterPro" id="IPR034122">
    <property type="entry name" value="Retropepsin-like_bacterial"/>
</dbReference>
<dbReference type="PROSITE" id="PS00141">
    <property type="entry name" value="ASP_PROTEASE"/>
    <property type="match status" value="1"/>
</dbReference>
<protein>
    <submittedName>
        <fullName evidence="1 2">Aspartyl protease</fullName>
    </submittedName>
</protein>
<accession>A0A1M6Y4A7</accession>
<dbReference type="CDD" id="cd05483">
    <property type="entry name" value="retropepsin_like_bacteria"/>
    <property type="match status" value="1"/>
</dbReference>
<name>A0A1M6Y4A7_9FLAO</name>
<reference evidence="2 3" key="1">
    <citation type="submission" date="2016-11" db="EMBL/GenBank/DDBJ databases">
        <authorList>
            <person name="Varghese N."/>
            <person name="Submissions S."/>
        </authorList>
    </citation>
    <scope>NUCLEOTIDE SEQUENCE [LARGE SCALE GENOMIC DNA]</scope>
    <source>
        <strain evidence="2 3">CGMCC 1.12174</strain>
        <strain evidence="1 4">DSM 26351</strain>
    </source>
</reference>
<comment type="caution">
    <text evidence="2">The sequence shown here is derived from an EMBL/GenBank/DDBJ whole genome shotgun (WGS) entry which is preliminary data.</text>
</comment>
<gene>
    <name evidence="1" type="ORF">SAMN04487891_105115</name>
    <name evidence="2" type="ORF">SAMN05216293_2717</name>
</gene>
<dbReference type="GO" id="GO:0004190">
    <property type="term" value="F:aspartic-type endopeptidase activity"/>
    <property type="evidence" value="ECO:0007669"/>
    <property type="project" value="InterPro"/>
</dbReference>
<dbReference type="InterPro" id="IPR001969">
    <property type="entry name" value="Aspartic_peptidase_AS"/>
</dbReference>
<keyword evidence="4" id="KW-1185">Reference proteome</keyword>
<organism evidence="2 3">
    <name type="scientific">Flagellimonas taeanensis</name>
    <dbReference type="NCBI Taxonomy" id="1005926"/>
    <lineage>
        <taxon>Bacteria</taxon>
        <taxon>Pseudomonadati</taxon>
        <taxon>Bacteroidota</taxon>
        <taxon>Flavobacteriia</taxon>
        <taxon>Flavobacteriales</taxon>
        <taxon>Flavobacteriaceae</taxon>
        <taxon>Flagellimonas</taxon>
    </lineage>
</organism>
<evidence type="ECO:0000313" key="1">
    <source>
        <dbReference type="EMBL" id="SFC05312.1"/>
    </source>
</evidence>
<evidence type="ECO:0000313" key="2">
    <source>
        <dbReference type="EMBL" id="SHL12988.1"/>
    </source>
</evidence>
<evidence type="ECO:0000313" key="3">
    <source>
        <dbReference type="Proteomes" id="UP000184031"/>
    </source>
</evidence>
<dbReference type="SUPFAM" id="SSF50630">
    <property type="entry name" value="Acid proteases"/>
    <property type="match status" value="1"/>
</dbReference>
<evidence type="ECO:0000313" key="4">
    <source>
        <dbReference type="Proteomes" id="UP000198940"/>
    </source>
</evidence>
<dbReference type="Pfam" id="PF13975">
    <property type="entry name" value="gag-asp_proteas"/>
    <property type="match status" value="1"/>
</dbReference>
<proteinExistence type="predicted"/>
<dbReference type="Gene3D" id="2.40.70.10">
    <property type="entry name" value="Acid Proteases"/>
    <property type="match status" value="1"/>
</dbReference>
<keyword evidence="2" id="KW-0645">Protease</keyword>
<dbReference type="Proteomes" id="UP000198940">
    <property type="component" value="Unassembled WGS sequence"/>
</dbReference>